<dbReference type="Proteomes" id="UP001138672">
    <property type="component" value="Unassembled WGS sequence"/>
</dbReference>
<evidence type="ECO:0000313" key="4">
    <source>
        <dbReference type="Proteomes" id="UP001231587"/>
    </source>
</evidence>
<name>A0A9X0YII7_9FLAO</name>
<keyword evidence="4" id="KW-1185">Reference proteome</keyword>
<proteinExistence type="predicted"/>
<dbReference type="SUPFAM" id="SSF53756">
    <property type="entry name" value="UDP-Glycosyltransferase/glycogen phosphorylase"/>
    <property type="match status" value="1"/>
</dbReference>
<evidence type="ECO:0000313" key="3">
    <source>
        <dbReference type="Proteomes" id="UP001138672"/>
    </source>
</evidence>
<gene>
    <name evidence="1" type="ORF">J2Z56_001015</name>
    <name evidence="2" type="ORF">J2Z57_000308</name>
</gene>
<organism evidence="1 3">
    <name type="scientific">Formosa algae</name>
    <dbReference type="NCBI Taxonomy" id="225843"/>
    <lineage>
        <taxon>Bacteria</taxon>
        <taxon>Pseudomonadati</taxon>
        <taxon>Bacteroidota</taxon>
        <taxon>Flavobacteriia</taxon>
        <taxon>Flavobacteriales</taxon>
        <taxon>Flavobacteriaceae</taxon>
        <taxon>Formosa</taxon>
    </lineage>
</organism>
<dbReference type="Proteomes" id="UP001231587">
    <property type="component" value="Unassembled WGS sequence"/>
</dbReference>
<dbReference type="AlphaFoldDB" id="A0A9X0YII7"/>
<reference evidence="1" key="1">
    <citation type="submission" date="2021-03" db="EMBL/GenBank/DDBJ databases">
        <title>Genomic Encyclopedia of Type Strains, Phase IV (KMG-IV): sequencing the most valuable type-strain genomes for metagenomic binning, comparative biology and taxonomic classification.</title>
        <authorList>
            <person name="Goeker M."/>
        </authorList>
    </citation>
    <scope>NUCLEOTIDE SEQUENCE</scope>
    <source>
        <strain evidence="1">DSM 15523</strain>
        <strain evidence="2 4">DSM 16476</strain>
    </source>
</reference>
<protein>
    <submittedName>
        <fullName evidence="1">Glycosyltransferase involved in cell wall biosynthesis</fullName>
    </submittedName>
</protein>
<evidence type="ECO:0000313" key="1">
    <source>
        <dbReference type="EMBL" id="MBP1839109.1"/>
    </source>
</evidence>
<dbReference type="EMBL" id="JAGGJQ010000002">
    <property type="protein sequence ID" value="MBP1839109.1"/>
    <property type="molecule type" value="Genomic_DNA"/>
</dbReference>
<dbReference type="Gene3D" id="3.40.50.2000">
    <property type="entry name" value="Glycogen Phosphorylase B"/>
    <property type="match status" value="2"/>
</dbReference>
<accession>A0A9X0YII7</accession>
<dbReference type="RefSeq" id="WP_057782266.1">
    <property type="nucleotide sequence ID" value="NZ_JAGGJQ010000002.1"/>
</dbReference>
<sequence>MKHLLFLTTNNLATNPRLVKEVQLALQLKHRVTIIMFKLNNWSDAKSIQLKDQLLRINNNDESYLTIEEIEAIPSNKLKWICLGISEKLAKKVTGFISTHLKLNALANNRRSLQIYDLAKKIKNRPDLICAHNMGALYPAQKLSALWNVPFVFDVEDYHPGEIVSTDGDVAKKRTEFLMKSLLPKAKSLTFASPLIGKYTLNLIEGHPSHAVVLNGFNDNEFNLLSYSEHDLNKKETPLKLVWFSQKISFGRGLEQLFKALEVISKSDTNIDISLTLIGELDSNFETQELLKICKELEHTNLSIIIKEPLGQQELHDTLNQFDIGLALEFNSRDLNRQICLTNKIITYAQAGLYILATNTKAQEQFITDYPELGILSNQSEVEISETIVKLYQNKDQIKVNKASRFQKGKTLSWDAEQIKIQKLWNQIL</sequence>
<comment type="caution">
    <text evidence="1">The sequence shown here is derived from an EMBL/GenBank/DDBJ whole genome shotgun (WGS) entry which is preliminary data.</text>
</comment>
<dbReference type="OrthoDB" id="1406894at2"/>
<evidence type="ECO:0000313" key="2">
    <source>
        <dbReference type="EMBL" id="MDQ0333886.1"/>
    </source>
</evidence>
<dbReference type="EMBL" id="JAUSUU010000001">
    <property type="protein sequence ID" value="MDQ0333886.1"/>
    <property type="molecule type" value="Genomic_DNA"/>
</dbReference>